<sequence length="71" mass="7787">MFWGSEWNAGAPKIWNGPLLLRSRERGAGSFAFLLACAGRRDPVRYRFPAERMAGADRPGANTEKGPLPSP</sequence>
<reference evidence="2 3" key="1">
    <citation type="journal article" date="2014" name="Int. J. Syst. Evol. Microbiol.">
        <title>Complete genome sequence of Corynebacterium casei LMG S-19264T (=DSM 44701T), isolated from a smear-ripened cheese.</title>
        <authorList>
            <consortium name="US DOE Joint Genome Institute (JGI-PGF)"/>
            <person name="Walter F."/>
            <person name="Albersmeier A."/>
            <person name="Kalinowski J."/>
            <person name="Ruckert C."/>
        </authorList>
    </citation>
    <scope>NUCLEOTIDE SEQUENCE [LARGE SCALE GENOMIC DNA]</scope>
    <source>
        <strain evidence="2 3">KCTC 19473</strain>
    </source>
</reference>
<keyword evidence="3" id="KW-1185">Reference proteome</keyword>
<evidence type="ECO:0000313" key="3">
    <source>
        <dbReference type="Proteomes" id="UP000654947"/>
    </source>
</evidence>
<proteinExistence type="predicted"/>
<name>A0A919CGI7_9ACTN</name>
<dbReference type="EMBL" id="BMXL01000004">
    <property type="protein sequence ID" value="GHD19967.1"/>
    <property type="molecule type" value="Genomic_DNA"/>
</dbReference>
<evidence type="ECO:0000256" key="1">
    <source>
        <dbReference type="SAM" id="MobiDB-lite"/>
    </source>
</evidence>
<dbReference type="Proteomes" id="UP000654947">
    <property type="component" value="Unassembled WGS sequence"/>
</dbReference>
<dbReference type="AlphaFoldDB" id="A0A919CGI7"/>
<gene>
    <name evidence="2" type="ORF">GCM10007147_11420</name>
</gene>
<accession>A0A919CGI7</accession>
<organism evidence="2 3">
    <name type="scientific">Nocardiopsis kunsanensis</name>
    <dbReference type="NCBI Taxonomy" id="141693"/>
    <lineage>
        <taxon>Bacteria</taxon>
        <taxon>Bacillati</taxon>
        <taxon>Actinomycetota</taxon>
        <taxon>Actinomycetes</taxon>
        <taxon>Streptosporangiales</taxon>
        <taxon>Nocardiopsidaceae</taxon>
        <taxon>Nocardiopsis</taxon>
    </lineage>
</organism>
<feature type="region of interest" description="Disordered" evidence="1">
    <location>
        <begin position="51"/>
        <end position="71"/>
    </location>
</feature>
<evidence type="ECO:0000313" key="2">
    <source>
        <dbReference type="EMBL" id="GHD19967.1"/>
    </source>
</evidence>
<protein>
    <submittedName>
        <fullName evidence="2">Uncharacterized protein</fullName>
    </submittedName>
</protein>
<comment type="caution">
    <text evidence="2">The sequence shown here is derived from an EMBL/GenBank/DDBJ whole genome shotgun (WGS) entry which is preliminary data.</text>
</comment>